<reference evidence="1 2" key="1">
    <citation type="submission" date="2018-08" db="EMBL/GenBank/DDBJ databases">
        <title>Recombination of ecologically and evolutionarily significant loci maintains genetic cohesion in the Pseudomonas syringae species complex.</title>
        <authorList>
            <person name="Dillon M."/>
            <person name="Thakur S."/>
            <person name="Almeida R.N.D."/>
            <person name="Weir B.S."/>
            <person name="Guttman D.S."/>
        </authorList>
    </citation>
    <scope>NUCLEOTIDE SEQUENCE [LARGE SCALE GENOMIC DNA]</scope>
    <source>
        <strain evidence="1 2">NCPPB2445</strain>
    </source>
</reference>
<proteinExistence type="predicted"/>
<evidence type="ECO:0000313" key="1">
    <source>
        <dbReference type="EMBL" id="RMM53714.1"/>
    </source>
</evidence>
<sequence length="196" mass="21824">MFATVRHVLVQTALGHVVQAGYRGGSDRGISMTVAISSRTPQQALAAVLDRYAPRKLLLIGASSFPALEAFRQAHPDTEVVQVAPGPLPVDVAGQRFDLALALDCLEHVPKRDGLNLLGGIRNLNASRIVVLADLAACGWQETDFFSLALQASERFQREEQVLTLFTYDLLEYKQVPDWLNSRFWANPENFGKYWW</sequence>
<gene>
    <name evidence="1" type="ORF">ALQ77_04672</name>
</gene>
<name>A0A3M3EWA1_9PSED</name>
<dbReference type="Proteomes" id="UP000270661">
    <property type="component" value="Unassembled WGS sequence"/>
</dbReference>
<keyword evidence="2" id="KW-1185">Reference proteome</keyword>
<dbReference type="STRING" id="47879.AXG94_21770"/>
<dbReference type="EMBL" id="RBOJ01000031">
    <property type="protein sequence ID" value="RMM53714.1"/>
    <property type="molecule type" value="Genomic_DNA"/>
</dbReference>
<dbReference type="Pfam" id="PF19742">
    <property type="entry name" value="DUF6231"/>
    <property type="match status" value="1"/>
</dbReference>
<organism evidence="1 2">
    <name type="scientific">Pseudomonas corrugata</name>
    <dbReference type="NCBI Taxonomy" id="47879"/>
    <lineage>
        <taxon>Bacteria</taxon>
        <taxon>Pseudomonadati</taxon>
        <taxon>Pseudomonadota</taxon>
        <taxon>Gammaproteobacteria</taxon>
        <taxon>Pseudomonadales</taxon>
        <taxon>Pseudomonadaceae</taxon>
        <taxon>Pseudomonas</taxon>
    </lineage>
</organism>
<protein>
    <submittedName>
        <fullName evidence="1">Uncharacterized protein</fullName>
    </submittedName>
</protein>
<dbReference type="InterPro" id="IPR046199">
    <property type="entry name" value="DUF6231"/>
</dbReference>
<comment type="caution">
    <text evidence="1">The sequence shown here is derived from an EMBL/GenBank/DDBJ whole genome shotgun (WGS) entry which is preliminary data.</text>
</comment>
<evidence type="ECO:0000313" key="2">
    <source>
        <dbReference type="Proteomes" id="UP000270661"/>
    </source>
</evidence>
<dbReference type="AlphaFoldDB" id="A0A3M3EWA1"/>
<accession>A0A3M3EWA1</accession>